<feature type="transmembrane region" description="Helical" evidence="10">
    <location>
        <begin position="699"/>
        <end position="724"/>
    </location>
</feature>
<proteinExistence type="inferred from homology"/>
<evidence type="ECO:0000256" key="9">
    <source>
        <dbReference type="SAM" id="MobiDB-lite"/>
    </source>
</evidence>
<feature type="transmembrane region" description="Helical" evidence="10">
    <location>
        <begin position="662"/>
        <end position="687"/>
    </location>
</feature>
<dbReference type="Gene3D" id="2.30.30.60">
    <property type="match status" value="1"/>
</dbReference>
<dbReference type="InterPro" id="IPR006686">
    <property type="entry name" value="MscS_channel_CS"/>
</dbReference>
<dbReference type="InterPro" id="IPR006685">
    <property type="entry name" value="MscS_channel_2nd"/>
</dbReference>
<feature type="transmembrane region" description="Helical" evidence="10">
    <location>
        <begin position="813"/>
        <end position="834"/>
    </location>
</feature>
<gene>
    <name evidence="17" type="ORF">FHR87_001310</name>
</gene>
<comment type="subcellular location">
    <subcellularLocation>
        <location evidence="1">Cell membrane</location>
        <topology evidence="1">Multi-pass membrane protein</topology>
    </subcellularLocation>
</comment>
<name>A0A839T0J7_AZOMA</name>
<sequence length="1098" mass="121790">MPSLRNVLLAILIALTTLPQLIQAAPNTAAQPAPASETSLADQTKALLDQAKSRQQSLAELKEQLAAAPQQTRTAERELARLRATAALDPSKAFANLSVPELEQRLADRVRDLSGWQKAISDANSMVIAAQTRPERAQAEISTKQARTLEIEGILNSNKENGQPLAPERIANLKAEQDALRATIDLRRQELTGNTQMLNLGKARRDLLNEQVNRAQQETLALQTQLNNRRREQSEQTVAEISRSSASEDLTSNTILTKASSENLELSNYLLRGTERLNELTQQNLQTQQQLDYLNQADRSLEEQISVLSSSQVLSKILIQQQQALPQIEVDPNLTNYIADLRLYQFDLSQRMEKNSDPQAYIGQLLQGQPDGTDTPELRQGLLDLLQSRGDLLRQLEQVLNSLLSEAVTLQVNQKQLQDTAQTISKTINEQMFWIPSNKPLTLSWFKTLPEQLQAQLDSIPWKDVMTQLGAGLVQQPLFFLPLLVLIAAMLWKRKAIGDQLDTMGKSIGHYHKDSQLHTPLALLLNILLALPGAMALALCGFALEMDGRGQNVSLSAAFFQMAQAWLVFYTAYQILSPARMAEVHFRWAPKQVAFLRREVGRLGIIVMIMVAVVTFAMHQPAGLDNDVLGIITVLVCYLLICLGLVRILLKGPNSDNAPLPRQALGLLFSMLPLALALTVGLGYYYTALRLTGRLTDTLYLLLVWILIEAMLVRSLSVAARRLAYKRMMDRRKKLAEEGQDQSEIKIEEPAINIEQLNQQSLRLMRITLFGLFFVMLYWVWSDVISVVSYLDNFILYQAGSGANMTSISLKDVLSALLIGGISIVLARNLPSLFEVFILSRLKLTQGSAYATSTLLTYILIALGITSTLSAVGVRWDQLQWLVAALSVGLGFGLQEIFANFVSGLIILFERPVRIGDLVTINNLTGTVTKIRIRATTITDADRKEIIVPNKAFITSQLLNWTLSDTVTRVTMQIGVAYNSDLALVRKLILQVAKDNSRVMNDPAPSVAFINFGEYAVIHELRLLVRELGDRQAVVDEISAAIDRQFSEHGILLAARQTNITLTNGTGHQMELTSESAEPEKGPTAIPPQAPTQAPKLP</sequence>
<feature type="domain" description="Mechanosensitive ion channel MscS C-terminal" evidence="15">
    <location>
        <begin position="970"/>
        <end position="1051"/>
    </location>
</feature>
<dbReference type="PANTHER" id="PTHR30347:SF1">
    <property type="entry name" value="MECHANOSENSITIVE CHANNEL MSCK"/>
    <property type="match status" value="1"/>
</dbReference>
<evidence type="ECO:0000256" key="2">
    <source>
        <dbReference type="ARBA" id="ARBA00008017"/>
    </source>
</evidence>
<evidence type="ECO:0000259" key="14">
    <source>
        <dbReference type="Pfam" id="PF12795"/>
    </source>
</evidence>
<dbReference type="InterPro" id="IPR025692">
    <property type="entry name" value="MscS_IM_dom1"/>
</dbReference>
<dbReference type="PANTHER" id="PTHR30347">
    <property type="entry name" value="POTASSIUM CHANNEL RELATED"/>
    <property type="match status" value="1"/>
</dbReference>
<feature type="transmembrane region" description="Helical" evidence="10">
    <location>
        <begin position="855"/>
        <end position="876"/>
    </location>
</feature>
<feature type="coiled-coil region" evidence="8">
    <location>
        <begin position="170"/>
        <end position="232"/>
    </location>
</feature>
<dbReference type="InterPro" id="IPR024393">
    <property type="entry name" value="MscS_porin"/>
</dbReference>
<dbReference type="InterPro" id="IPR011066">
    <property type="entry name" value="MscS_channel_C_sf"/>
</dbReference>
<feature type="chain" id="PRO_5032941995" evidence="11">
    <location>
        <begin position="25"/>
        <end position="1098"/>
    </location>
</feature>
<feature type="transmembrane region" description="Helical" evidence="10">
    <location>
        <begin position="764"/>
        <end position="781"/>
    </location>
</feature>
<evidence type="ECO:0000313" key="17">
    <source>
        <dbReference type="EMBL" id="MBB3102922.1"/>
    </source>
</evidence>
<reference evidence="17 18" key="1">
    <citation type="submission" date="2020-08" db="EMBL/GenBank/DDBJ databases">
        <title>Genomic Encyclopedia of Type Strains, Phase III (KMG-III): the genomes of soil and plant-associated and newly described type strains.</title>
        <authorList>
            <person name="Whitman W."/>
        </authorList>
    </citation>
    <scope>NUCLEOTIDE SEQUENCE [LARGE SCALE GENOMIC DNA]</scope>
    <source>
        <strain evidence="17 18">CECT 4462</strain>
    </source>
</reference>
<dbReference type="Pfam" id="PF12795">
    <property type="entry name" value="MscS_porin"/>
    <property type="match status" value="1"/>
</dbReference>
<feature type="domain" description="Mechanosensitive ion channel inner membrane" evidence="13">
    <location>
        <begin position="477"/>
        <end position="797"/>
    </location>
</feature>
<dbReference type="Gene3D" id="1.10.287.1260">
    <property type="match status" value="1"/>
</dbReference>
<evidence type="ECO:0000256" key="1">
    <source>
        <dbReference type="ARBA" id="ARBA00004651"/>
    </source>
</evidence>
<dbReference type="GO" id="GO:0005886">
    <property type="term" value="C:plasma membrane"/>
    <property type="evidence" value="ECO:0007669"/>
    <property type="project" value="UniProtKB-SubCell"/>
</dbReference>
<protein>
    <submittedName>
        <fullName evidence="17">Potassium efflux system protein</fullName>
    </submittedName>
</protein>
<dbReference type="InterPro" id="IPR049278">
    <property type="entry name" value="MS_channel_C"/>
</dbReference>
<keyword evidence="4 10" id="KW-0812">Transmembrane</keyword>
<evidence type="ECO:0000256" key="8">
    <source>
        <dbReference type="SAM" id="Coils"/>
    </source>
</evidence>
<feature type="domain" description="Mechanosensitive ion channel transmembrane helices 2/3" evidence="16">
    <location>
        <begin position="854"/>
        <end position="895"/>
    </location>
</feature>
<feature type="transmembrane region" description="Helical" evidence="10">
    <location>
        <begin position="600"/>
        <end position="622"/>
    </location>
</feature>
<evidence type="ECO:0000256" key="7">
    <source>
        <dbReference type="ARBA" id="ARBA00023136"/>
    </source>
</evidence>
<keyword evidence="6 10" id="KW-1133">Transmembrane helix</keyword>
<evidence type="ECO:0000256" key="5">
    <source>
        <dbReference type="ARBA" id="ARBA00022729"/>
    </source>
</evidence>
<dbReference type="FunFam" id="2.30.30.60:FF:000001">
    <property type="entry name" value="MscS Mechanosensitive ion channel"/>
    <property type="match status" value="1"/>
</dbReference>
<evidence type="ECO:0000256" key="6">
    <source>
        <dbReference type="ARBA" id="ARBA00022989"/>
    </source>
</evidence>
<organism evidence="17 18">
    <name type="scientific">Azomonas macrocytogenes</name>
    <name type="common">Azotobacter macrocytogenes</name>
    <dbReference type="NCBI Taxonomy" id="69962"/>
    <lineage>
        <taxon>Bacteria</taxon>
        <taxon>Pseudomonadati</taxon>
        <taxon>Pseudomonadota</taxon>
        <taxon>Gammaproteobacteria</taxon>
        <taxon>Pseudomonadales</taxon>
        <taxon>Pseudomonadaceae</taxon>
        <taxon>Azomonas</taxon>
    </lineage>
</organism>
<dbReference type="AlphaFoldDB" id="A0A839T0J7"/>
<dbReference type="SUPFAM" id="SSF50182">
    <property type="entry name" value="Sm-like ribonucleoproteins"/>
    <property type="match status" value="1"/>
</dbReference>
<keyword evidence="18" id="KW-1185">Reference proteome</keyword>
<dbReference type="Proteomes" id="UP000549250">
    <property type="component" value="Unassembled WGS sequence"/>
</dbReference>
<comment type="caution">
    <text evidence="17">The sequence shown here is derived from an EMBL/GenBank/DDBJ whole genome shotgun (WGS) entry which is preliminary data.</text>
</comment>
<keyword evidence="8" id="KW-0175">Coiled coil</keyword>
<dbReference type="Gene3D" id="3.30.70.100">
    <property type="match status" value="1"/>
</dbReference>
<feature type="coiled-coil region" evidence="8">
    <location>
        <begin position="48"/>
        <end position="78"/>
    </location>
</feature>
<feature type="signal peptide" evidence="11">
    <location>
        <begin position="1"/>
        <end position="24"/>
    </location>
</feature>
<dbReference type="RefSeq" id="WP_183165886.1">
    <property type="nucleotide sequence ID" value="NZ_JACHXI010000004.1"/>
</dbReference>
<evidence type="ECO:0000259" key="13">
    <source>
        <dbReference type="Pfam" id="PF12794"/>
    </source>
</evidence>
<dbReference type="InterPro" id="IPR011014">
    <property type="entry name" value="MscS_channel_TM-2"/>
</dbReference>
<dbReference type="SUPFAM" id="SSF82689">
    <property type="entry name" value="Mechanosensitive channel protein MscS (YggB), C-terminal domain"/>
    <property type="match status" value="1"/>
</dbReference>
<feature type="region of interest" description="Disordered" evidence="9">
    <location>
        <begin position="1069"/>
        <end position="1098"/>
    </location>
</feature>
<accession>A0A839T0J7</accession>
<evidence type="ECO:0000256" key="4">
    <source>
        <dbReference type="ARBA" id="ARBA00022692"/>
    </source>
</evidence>
<dbReference type="GO" id="GO:0008381">
    <property type="term" value="F:mechanosensitive monoatomic ion channel activity"/>
    <property type="evidence" value="ECO:0007669"/>
    <property type="project" value="UniProtKB-ARBA"/>
</dbReference>
<evidence type="ECO:0000259" key="16">
    <source>
        <dbReference type="Pfam" id="PF21088"/>
    </source>
</evidence>
<evidence type="ECO:0000259" key="15">
    <source>
        <dbReference type="Pfam" id="PF21082"/>
    </source>
</evidence>
<dbReference type="PROSITE" id="PS01246">
    <property type="entry name" value="UPF0003"/>
    <property type="match status" value="1"/>
</dbReference>
<evidence type="ECO:0000256" key="11">
    <source>
        <dbReference type="SAM" id="SignalP"/>
    </source>
</evidence>
<feature type="transmembrane region" description="Helical" evidence="10">
    <location>
        <begin position="882"/>
        <end position="909"/>
    </location>
</feature>
<evidence type="ECO:0000256" key="10">
    <source>
        <dbReference type="SAM" id="Phobius"/>
    </source>
</evidence>
<dbReference type="Pfam" id="PF21088">
    <property type="entry name" value="MS_channel_1st"/>
    <property type="match status" value="1"/>
</dbReference>
<dbReference type="Pfam" id="PF00924">
    <property type="entry name" value="MS_channel_2nd"/>
    <property type="match status" value="1"/>
</dbReference>
<dbReference type="EMBL" id="JACHXI010000004">
    <property type="protein sequence ID" value="MBB3102922.1"/>
    <property type="molecule type" value="Genomic_DNA"/>
</dbReference>
<evidence type="ECO:0000313" key="18">
    <source>
        <dbReference type="Proteomes" id="UP000549250"/>
    </source>
</evidence>
<dbReference type="Pfam" id="PF12794">
    <property type="entry name" value="MscS_TM"/>
    <property type="match status" value="1"/>
</dbReference>
<dbReference type="InterPro" id="IPR010920">
    <property type="entry name" value="LSM_dom_sf"/>
</dbReference>
<feature type="transmembrane region" description="Helical" evidence="10">
    <location>
        <begin position="556"/>
        <end position="579"/>
    </location>
</feature>
<dbReference type="InterPro" id="IPR052702">
    <property type="entry name" value="MscS-like_channel"/>
</dbReference>
<feature type="transmembrane region" description="Helical" evidence="10">
    <location>
        <begin position="628"/>
        <end position="650"/>
    </location>
</feature>
<dbReference type="FunFam" id="1.10.287.1260:FF:000002">
    <property type="entry name" value="Potassium efflux system KefA"/>
    <property type="match status" value="1"/>
</dbReference>
<keyword evidence="3" id="KW-1003">Cell membrane</keyword>
<keyword evidence="5 11" id="KW-0732">Signal</keyword>
<feature type="transmembrane region" description="Helical" evidence="10">
    <location>
        <begin position="473"/>
        <end position="492"/>
    </location>
</feature>
<evidence type="ECO:0000259" key="12">
    <source>
        <dbReference type="Pfam" id="PF00924"/>
    </source>
</evidence>
<dbReference type="Pfam" id="PF21082">
    <property type="entry name" value="MS_channel_3rd"/>
    <property type="match status" value="1"/>
</dbReference>
<dbReference type="GO" id="GO:0009992">
    <property type="term" value="P:intracellular water homeostasis"/>
    <property type="evidence" value="ECO:0007669"/>
    <property type="project" value="TreeGrafter"/>
</dbReference>
<evidence type="ECO:0000256" key="3">
    <source>
        <dbReference type="ARBA" id="ARBA00022475"/>
    </source>
</evidence>
<dbReference type="InterPro" id="IPR023408">
    <property type="entry name" value="MscS_beta-dom_sf"/>
</dbReference>
<dbReference type="SUPFAM" id="SSF82861">
    <property type="entry name" value="Mechanosensitive channel protein MscS (YggB), transmembrane region"/>
    <property type="match status" value="1"/>
</dbReference>
<feature type="domain" description="Mechanosensitive ion channel MscS" evidence="12">
    <location>
        <begin position="897"/>
        <end position="962"/>
    </location>
</feature>
<feature type="transmembrane region" description="Helical" evidence="10">
    <location>
        <begin position="521"/>
        <end position="544"/>
    </location>
</feature>
<keyword evidence="7 10" id="KW-0472">Membrane</keyword>
<dbReference type="NCBIfam" id="NF008438">
    <property type="entry name" value="PRK11281.1"/>
    <property type="match status" value="1"/>
</dbReference>
<comment type="similarity">
    <text evidence="2">Belongs to the MscS (TC 1.A.23) family.</text>
</comment>
<dbReference type="InterPro" id="IPR049142">
    <property type="entry name" value="MS_channel_1st"/>
</dbReference>
<feature type="domain" description="Mechanosensitive ion channel MscS porin" evidence="14">
    <location>
        <begin position="37"/>
        <end position="245"/>
    </location>
</feature>